<dbReference type="Proteomes" id="UP000838756">
    <property type="component" value="Unassembled WGS sequence"/>
</dbReference>
<evidence type="ECO:0000313" key="1">
    <source>
        <dbReference type="EMBL" id="CAH2268848.1"/>
    </source>
</evidence>
<sequence>MIVVKTANPYWTSVVGLCPVSPMRPVPSSETLISGYNGDEEISPTPCLKESAVAFHLKPLKSTSPYLNSLLSLRSEYLFPILEDQRQAMRDYNAIIMRIINLPQNSAVVCHLATPIFSLARARKTPSNHHGARPRSASRVTQLSIDHNATCEINVLCQ</sequence>
<accession>A0A8S4SR44</accession>
<reference evidence="1" key="1">
    <citation type="submission" date="2022-03" db="EMBL/GenBank/DDBJ databases">
        <authorList>
            <person name="Lindestad O."/>
        </authorList>
    </citation>
    <scope>NUCLEOTIDE SEQUENCE</scope>
</reference>
<evidence type="ECO:0000313" key="2">
    <source>
        <dbReference type="Proteomes" id="UP000838756"/>
    </source>
</evidence>
<dbReference type="AlphaFoldDB" id="A0A8S4SR44"/>
<keyword evidence="2" id="KW-1185">Reference proteome</keyword>
<proteinExistence type="predicted"/>
<organism evidence="1 2">
    <name type="scientific">Pararge aegeria aegeria</name>
    <dbReference type="NCBI Taxonomy" id="348720"/>
    <lineage>
        <taxon>Eukaryota</taxon>
        <taxon>Metazoa</taxon>
        <taxon>Ecdysozoa</taxon>
        <taxon>Arthropoda</taxon>
        <taxon>Hexapoda</taxon>
        <taxon>Insecta</taxon>
        <taxon>Pterygota</taxon>
        <taxon>Neoptera</taxon>
        <taxon>Endopterygota</taxon>
        <taxon>Lepidoptera</taxon>
        <taxon>Glossata</taxon>
        <taxon>Ditrysia</taxon>
        <taxon>Papilionoidea</taxon>
        <taxon>Nymphalidae</taxon>
        <taxon>Satyrinae</taxon>
        <taxon>Satyrini</taxon>
        <taxon>Parargina</taxon>
        <taxon>Pararge</taxon>
    </lineage>
</organism>
<dbReference type="EMBL" id="CAKXAJ010026481">
    <property type="protein sequence ID" value="CAH2268848.1"/>
    <property type="molecule type" value="Genomic_DNA"/>
</dbReference>
<name>A0A8S4SR44_9NEOP</name>
<protein>
    <submittedName>
        <fullName evidence="1">Jg27175 protein</fullName>
    </submittedName>
</protein>
<gene>
    <name evidence="1" type="primary">jg27175</name>
    <name evidence="1" type="ORF">PAEG_LOCUS27158</name>
</gene>
<comment type="caution">
    <text evidence="1">The sequence shown here is derived from an EMBL/GenBank/DDBJ whole genome shotgun (WGS) entry which is preliminary data.</text>
</comment>